<gene>
    <name evidence="1" type="ORF">FC60_GL001257</name>
</gene>
<accession>A0A0R1V3M5</accession>
<proteinExistence type="predicted"/>
<dbReference type="PATRIC" id="fig|1423749.3.peg.1287"/>
<dbReference type="AlphaFoldDB" id="A0A0R1V3M5"/>
<protein>
    <submittedName>
        <fullName evidence="1">Uncharacterized protein</fullName>
    </submittedName>
</protein>
<name>A0A0R1V3M5_9LACO</name>
<dbReference type="Proteomes" id="UP000051739">
    <property type="component" value="Unassembled WGS sequence"/>
</dbReference>
<evidence type="ECO:0000313" key="1">
    <source>
        <dbReference type="EMBL" id="KRM00161.1"/>
    </source>
</evidence>
<evidence type="ECO:0000313" key="2">
    <source>
        <dbReference type="Proteomes" id="UP000051739"/>
    </source>
</evidence>
<dbReference type="EMBL" id="AZFN01000038">
    <property type="protein sequence ID" value="KRM00161.1"/>
    <property type="molecule type" value="Genomic_DNA"/>
</dbReference>
<comment type="caution">
    <text evidence="1">The sequence shown here is derived from an EMBL/GenBank/DDBJ whole genome shotgun (WGS) entry which is preliminary data.</text>
</comment>
<organism evidence="1 2">
    <name type="scientific">Limosilactobacillus gastricus DSM 16045</name>
    <dbReference type="NCBI Taxonomy" id="1423749"/>
    <lineage>
        <taxon>Bacteria</taxon>
        <taxon>Bacillati</taxon>
        <taxon>Bacillota</taxon>
        <taxon>Bacilli</taxon>
        <taxon>Lactobacillales</taxon>
        <taxon>Lactobacillaceae</taxon>
        <taxon>Limosilactobacillus</taxon>
    </lineage>
</organism>
<reference evidence="1 2" key="1">
    <citation type="journal article" date="2015" name="Genome Announc.">
        <title>Expanding the biotechnology potential of lactobacilli through comparative genomics of 213 strains and associated genera.</title>
        <authorList>
            <person name="Sun Z."/>
            <person name="Harris H.M."/>
            <person name="McCann A."/>
            <person name="Guo C."/>
            <person name="Argimon S."/>
            <person name="Zhang W."/>
            <person name="Yang X."/>
            <person name="Jeffery I.B."/>
            <person name="Cooney J.C."/>
            <person name="Kagawa T.F."/>
            <person name="Liu W."/>
            <person name="Song Y."/>
            <person name="Salvetti E."/>
            <person name="Wrobel A."/>
            <person name="Rasinkangas P."/>
            <person name="Parkhill J."/>
            <person name="Rea M.C."/>
            <person name="O'Sullivan O."/>
            <person name="Ritari J."/>
            <person name="Douillard F.P."/>
            <person name="Paul Ross R."/>
            <person name="Yang R."/>
            <person name="Briner A.E."/>
            <person name="Felis G.E."/>
            <person name="de Vos W.M."/>
            <person name="Barrangou R."/>
            <person name="Klaenhammer T.R."/>
            <person name="Caufield P.W."/>
            <person name="Cui Y."/>
            <person name="Zhang H."/>
            <person name="O'Toole P.W."/>
        </authorList>
    </citation>
    <scope>NUCLEOTIDE SEQUENCE [LARGE SCALE GENOMIC DNA]</scope>
    <source>
        <strain evidence="1 2">DSM 16045</strain>
    </source>
</reference>
<sequence>MGAMDKEISESLSTSFSLALSLVSEELNDHQQLASEFIWQPSADLKHATYTSEQVTATTMAQHSMVATATTSGSHPYLVDHIQTQRQPYKVLKATIIGIAGLMGFHNN</sequence>
<keyword evidence="2" id="KW-1185">Reference proteome</keyword>